<dbReference type="Pfam" id="PF13692">
    <property type="entry name" value="Glyco_trans_1_4"/>
    <property type="match status" value="1"/>
</dbReference>
<protein>
    <submittedName>
        <fullName evidence="2">TIGR03088 family PEP-CTERM/XrtA system glycosyltransferase</fullName>
    </submittedName>
</protein>
<evidence type="ECO:0000259" key="1">
    <source>
        <dbReference type="Pfam" id="PF13439"/>
    </source>
</evidence>
<dbReference type="SUPFAM" id="SSF53756">
    <property type="entry name" value="UDP-Glycosyltransferase/glycogen phosphorylase"/>
    <property type="match status" value="1"/>
</dbReference>
<dbReference type="PANTHER" id="PTHR45947:SF14">
    <property type="entry name" value="SLL1723 PROTEIN"/>
    <property type="match status" value="1"/>
</dbReference>
<comment type="caution">
    <text evidence="2">The sequence shown here is derived from an EMBL/GenBank/DDBJ whole genome shotgun (WGS) entry which is preliminary data.</text>
</comment>
<gene>
    <name evidence="2" type="ORF">GPA25_14565</name>
</gene>
<dbReference type="Pfam" id="PF13439">
    <property type="entry name" value="Glyco_transf_4"/>
    <property type="match status" value="1"/>
</dbReference>
<organism evidence="2 3">
    <name type="scientific">Aromatoleum diolicum</name>
    <dbReference type="NCBI Taxonomy" id="75796"/>
    <lineage>
        <taxon>Bacteria</taxon>
        <taxon>Pseudomonadati</taxon>
        <taxon>Pseudomonadota</taxon>
        <taxon>Betaproteobacteria</taxon>
        <taxon>Rhodocyclales</taxon>
        <taxon>Rhodocyclaceae</taxon>
        <taxon>Aromatoleum</taxon>
    </lineage>
</organism>
<dbReference type="InterPro" id="IPR050194">
    <property type="entry name" value="Glycosyltransferase_grp1"/>
</dbReference>
<dbReference type="Gene3D" id="3.40.50.2000">
    <property type="entry name" value="Glycogen Phosphorylase B"/>
    <property type="match status" value="2"/>
</dbReference>
<dbReference type="PANTHER" id="PTHR45947">
    <property type="entry name" value="SULFOQUINOVOSYL TRANSFERASE SQD2"/>
    <property type="match status" value="1"/>
</dbReference>
<dbReference type="EMBL" id="WTVQ01000024">
    <property type="protein sequence ID" value="NMG75989.1"/>
    <property type="molecule type" value="Genomic_DNA"/>
</dbReference>
<dbReference type="Proteomes" id="UP000648984">
    <property type="component" value="Unassembled WGS sequence"/>
</dbReference>
<evidence type="ECO:0000313" key="3">
    <source>
        <dbReference type="Proteomes" id="UP000648984"/>
    </source>
</evidence>
<proteinExistence type="predicted"/>
<dbReference type="InterPro" id="IPR028098">
    <property type="entry name" value="Glyco_trans_4-like_N"/>
</dbReference>
<keyword evidence="3" id="KW-1185">Reference proteome</keyword>
<name>A0ABX1QFP4_9RHOO</name>
<sequence length="432" mass="47568">MGHAARACVLAAYSWEAHLTRLDVLLGTSADQAPVPLRVREWADDDPRPLVVHVVYRFEVGGLENGVVNLINHLPPSRFRHAVVALTECVPEFCARVLHDDVHFFSLHKPPGHGFKLYPALYRLFCQLRPAIVHTRNLAALEAVVPAWAAGVPVRVHGEHGWDVSDPDGTRRRFRIMRRLYRPFVTQYIALSNHLQSYLTSYVGVVPGRVVRICNGVDTVRFRPAHGAREVPSDSPFREAGLRVIGTAGRLQAIKDPLNLVRAFALLVEREPERTQQLRLMIVGDGPLRDAVEHEIARNRIGERVWLTGERRDVPEAMRAMDIFVLPSRAEGISNTILEAMACGLPVIATRVGGNPELVVDGETGMLVPAEDSAALADALAHYLADGELARAHGRAGRQRAEGEFSIDGMVARYGGLYESLLDAAGRPAPAT</sequence>
<accession>A0ABX1QFP4</accession>
<dbReference type="InterPro" id="IPR017522">
    <property type="entry name" value="Sugar_tfrase_PEP-CTERM_Stp2"/>
</dbReference>
<evidence type="ECO:0000313" key="2">
    <source>
        <dbReference type="EMBL" id="NMG75989.1"/>
    </source>
</evidence>
<feature type="domain" description="Glycosyltransferase subfamily 4-like N-terminal" evidence="1">
    <location>
        <begin position="60"/>
        <end position="220"/>
    </location>
</feature>
<reference evidence="2 3" key="1">
    <citation type="submission" date="2019-12" db="EMBL/GenBank/DDBJ databases">
        <title>Comparative genomics gives insights into the taxonomy of the Azoarcus-Aromatoleum group and reveals separate origins of nif in the plant-associated Azoarcus and non-plant-associated Aromatoleum sub-groups.</title>
        <authorList>
            <person name="Lafos M."/>
            <person name="Maluk M."/>
            <person name="Batista M."/>
            <person name="Junghare M."/>
            <person name="Carmona M."/>
            <person name="Faoro H."/>
            <person name="Cruz L.M."/>
            <person name="Battistoni F."/>
            <person name="De Souza E."/>
            <person name="Pedrosa F."/>
            <person name="Chen W.-M."/>
            <person name="Poole P.S."/>
            <person name="Dixon R.A."/>
            <person name="James E.K."/>
        </authorList>
    </citation>
    <scope>NUCLEOTIDE SEQUENCE [LARGE SCALE GENOMIC DNA]</scope>
    <source>
        <strain evidence="2 3">22Lin</strain>
    </source>
</reference>
<dbReference type="NCBIfam" id="TIGR03088">
    <property type="entry name" value="stp2"/>
    <property type="match status" value="1"/>
</dbReference>